<dbReference type="Proteomes" id="UP000007801">
    <property type="component" value="Unassembled WGS sequence"/>
</dbReference>
<dbReference type="SMR" id="B3M4Y2"/>
<dbReference type="PhylomeDB" id="B3M4Y2"/>
<name>B3M4Y2_DROAN</name>
<dbReference type="PANTHER" id="PTHR21084:SF1">
    <property type="entry name" value="DENSE INCISORS"/>
    <property type="match status" value="1"/>
</dbReference>
<dbReference type="HOGENOM" id="CLU_060119_0_0_1"/>
<dbReference type="PANTHER" id="PTHR21084">
    <property type="entry name" value="DENSE INCISORS"/>
    <property type="match status" value="1"/>
</dbReference>
<dbReference type="STRING" id="7217.B3M4Y2"/>
<proteinExistence type="predicted"/>
<reference evidence="1 2" key="1">
    <citation type="journal article" date="2007" name="Nature">
        <title>Evolution of genes and genomes on the Drosophila phylogeny.</title>
        <authorList>
            <consortium name="Drosophila 12 Genomes Consortium"/>
            <person name="Clark A.G."/>
            <person name="Eisen M.B."/>
            <person name="Smith D.R."/>
            <person name="Bergman C.M."/>
            <person name="Oliver B."/>
            <person name="Markow T.A."/>
            <person name="Kaufman T.C."/>
            <person name="Kellis M."/>
            <person name="Gelbart W."/>
            <person name="Iyer V.N."/>
            <person name="Pollard D.A."/>
            <person name="Sackton T.B."/>
            <person name="Larracuente A.M."/>
            <person name="Singh N.D."/>
            <person name="Abad J.P."/>
            <person name="Abt D.N."/>
            <person name="Adryan B."/>
            <person name="Aguade M."/>
            <person name="Akashi H."/>
            <person name="Anderson W.W."/>
            <person name="Aquadro C.F."/>
            <person name="Ardell D.H."/>
            <person name="Arguello R."/>
            <person name="Artieri C.G."/>
            <person name="Barbash D.A."/>
            <person name="Barker D."/>
            <person name="Barsanti P."/>
            <person name="Batterham P."/>
            <person name="Batzoglou S."/>
            <person name="Begun D."/>
            <person name="Bhutkar A."/>
            <person name="Blanco E."/>
            <person name="Bosak S.A."/>
            <person name="Bradley R.K."/>
            <person name="Brand A.D."/>
            <person name="Brent M.R."/>
            <person name="Brooks A.N."/>
            <person name="Brown R.H."/>
            <person name="Butlin R.K."/>
            <person name="Caggese C."/>
            <person name="Calvi B.R."/>
            <person name="Bernardo de Carvalho A."/>
            <person name="Caspi A."/>
            <person name="Castrezana S."/>
            <person name="Celniker S.E."/>
            <person name="Chang J.L."/>
            <person name="Chapple C."/>
            <person name="Chatterji S."/>
            <person name="Chinwalla A."/>
            <person name="Civetta A."/>
            <person name="Clifton S.W."/>
            <person name="Comeron J.M."/>
            <person name="Costello J.C."/>
            <person name="Coyne J.A."/>
            <person name="Daub J."/>
            <person name="David R.G."/>
            <person name="Delcher A.L."/>
            <person name="Delehaunty K."/>
            <person name="Do C.B."/>
            <person name="Ebling H."/>
            <person name="Edwards K."/>
            <person name="Eickbush T."/>
            <person name="Evans J.D."/>
            <person name="Filipski A."/>
            <person name="Findeiss S."/>
            <person name="Freyhult E."/>
            <person name="Fulton L."/>
            <person name="Fulton R."/>
            <person name="Garcia A.C."/>
            <person name="Gardiner A."/>
            <person name="Garfield D.A."/>
            <person name="Garvin B.E."/>
            <person name="Gibson G."/>
            <person name="Gilbert D."/>
            <person name="Gnerre S."/>
            <person name="Godfrey J."/>
            <person name="Good R."/>
            <person name="Gotea V."/>
            <person name="Gravely B."/>
            <person name="Greenberg A.J."/>
            <person name="Griffiths-Jones S."/>
            <person name="Gross S."/>
            <person name="Guigo R."/>
            <person name="Gustafson E.A."/>
            <person name="Haerty W."/>
            <person name="Hahn M.W."/>
            <person name="Halligan D.L."/>
            <person name="Halpern A.L."/>
            <person name="Halter G.M."/>
            <person name="Han M.V."/>
            <person name="Heger A."/>
            <person name="Hillier L."/>
            <person name="Hinrichs A.S."/>
            <person name="Holmes I."/>
            <person name="Hoskins R.A."/>
            <person name="Hubisz M.J."/>
            <person name="Hultmark D."/>
            <person name="Huntley M.A."/>
            <person name="Jaffe D.B."/>
            <person name="Jagadeeshan S."/>
            <person name="Jeck W.R."/>
            <person name="Johnson J."/>
            <person name="Jones C.D."/>
            <person name="Jordan W.C."/>
            <person name="Karpen G.H."/>
            <person name="Kataoka E."/>
            <person name="Keightley P.D."/>
            <person name="Kheradpour P."/>
            <person name="Kirkness E.F."/>
            <person name="Koerich L.B."/>
            <person name="Kristiansen K."/>
            <person name="Kudrna D."/>
            <person name="Kulathinal R.J."/>
            <person name="Kumar S."/>
            <person name="Kwok R."/>
            <person name="Lander E."/>
            <person name="Langley C.H."/>
            <person name="Lapoint R."/>
            <person name="Lazzaro B.P."/>
            <person name="Lee S.J."/>
            <person name="Levesque L."/>
            <person name="Li R."/>
            <person name="Lin C.F."/>
            <person name="Lin M.F."/>
            <person name="Lindblad-Toh K."/>
            <person name="Llopart A."/>
            <person name="Long M."/>
            <person name="Low L."/>
            <person name="Lozovsky E."/>
            <person name="Lu J."/>
            <person name="Luo M."/>
            <person name="Machado C.A."/>
            <person name="Makalowski W."/>
            <person name="Marzo M."/>
            <person name="Matsuda M."/>
            <person name="Matzkin L."/>
            <person name="McAllister B."/>
            <person name="McBride C.S."/>
            <person name="McKernan B."/>
            <person name="McKernan K."/>
            <person name="Mendez-Lago M."/>
            <person name="Minx P."/>
            <person name="Mollenhauer M.U."/>
            <person name="Montooth K."/>
            <person name="Mount S.M."/>
            <person name="Mu X."/>
            <person name="Myers E."/>
            <person name="Negre B."/>
            <person name="Newfeld S."/>
            <person name="Nielsen R."/>
            <person name="Noor M.A."/>
            <person name="O'Grady P."/>
            <person name="Pachter L."/>
            <person name="Papaceit M."/>
            <person name="Parisi M.J."/>
            <person name="Parisi M."/>
            <person name="Parts L."/>
            <person name="Pedersen J.S."/>
            <person name="Pesole G."/>
            <person name="Phillippy A.M."/>
            <person name="Ponting C.P."/>
            <person name="Pop M."/>
            <person name="Porcelli D."/>
            <person name="Powell J.R."/>
            <person name="Prohaska S."/>
            <person name="Pruitt K."/>
            <person name="Puig M."/>
            <person name="Quesneville H."/>
            <person name="Ram K.R."/>
            <person name="Rand D."/>
            <person name="Rasmussen M.D."/>
            <person name="Reed L.K."/>
            <person name="Reenan R."/>
            <person name="Reily A."/>
            <person name="Remington K.A."/>
            <person name="Rieger T.T."/>
            <person name="Ritchie M.G."/>
            <person name="Robin C."/>
            <person name="Rogers Y.H."/>
            <person name="Rohde C."/>
            <person name="Rozas J."/>
            <person name="Rubenfield M.J."/>
            <person name="Ruiz A."/>
            <person name="Russo S."/>
            <person name="Salzberg S.L."/>
            <person name="Sanchez-Gracia A."/>
            <person name="Saranga D.J."/>
            <person name="Sato H."/>
            <person name="Schaeffer S.W."/>
            <person name="Schatz M.C."/>
            <person name="Schlenke T."/>
            <person name="Schwartz R."/>
            <person name="Segarra C."/>
            <person name="Singh R.S."/>
            <person name="Sirot L."/>
            <person name="Sirota M."/>
            <person name="Sisneros N.B."/>
            <person name="Smith C.D."/>
            <person name="Smith T.F."/>
            <person name="Spieth J."/>
            <person name="Stage D.E."/>
            <person name="Stark A."/>
            <person name="Stephan W."/>
            <person name="Strausberg R.L."/>
            <person name="Strempel S."/>
            <person name="Sturgill D."/>
            <person name="Sutton G."/>
            <person name="Sutton G.G."/>
            <person name="Tao W."/>
            <person name="Teichmann S."/>
            <person name="Tobari Y.N."/>
            <person name="Tomimura Y."/>
            <person name="Tsolas J.M."/>
            <person name="Valente V.L."/>
            <person name="Venter E."/>
            <person name="Venter J.C."/>
            <person name="Vicario S."/>
            <person name="Vieira F.G."/>
            <person name="Vilella A.J."/>
            <person name="Villasante A."/>
            <person name="Walenz B."/>
            <person name="Wang J."/>
            <person name="Wasserman M."/>
            <person name="Watts T."/>
            <person name="Wilson D."/>
            <person name="Wilson R.K."/>
            <person name="Wing R.A."/>
            <person name="Wolfner M.F."/>
            <person name="Wong A."/>
            <person name="Wong G.K."/>
            <person name="Wu C.I."/>
            <person name="Wu G."/>
            <person name="Yamamoto D."/>
            <person name="Yang H.P."/>
            <person name="Yang S.P."/>
            <person name="Yorke J.A."/>
            <person name="Yoshida K."/>
            <person name="Zdobnov E."/>
            <person name="Zhang P."/>
            <person name="Zhang Y."/>
            <person name="Zimin A.V."/>
            <person name="Baldwin J."/>
            <person name="Abdouelleil A."/>
            <person name="Abdulkadir J."/>
            <person name="Abebe A."/>
            <person name="Abera B."/>
            <person name="Abreu J."/>
            <person name="Acer S.C."/>
            <person name="Aftuck L."/>
            <person name="Alexander A."/>
            <person name="An P."/>
            <person name="Anderson E."/>
            <person name="Anderson S."/>
            <person name="Arachi H."/>
            <person name="Azer M."/>
            <person name="Bachantsang P."/>
            <person name="Barry A."/>
            <person name="Bayul T."/>
            <person name="Berlin A."/>
            <person name="Bessette D."/>
            <person name="Bloom T."/>
            <person name="Blye J."/>
            <person name="Boguslavskiy L."/>
            <person name="Bonnet C."/>
            <person name="Boukhgalter B."/>
            <person name="Bourzgui I."/>
            <person name="Brown A."/>
            <person name="Cahill P."/>
            <person name="Channer S."/>
            <person name="Cheshatsang Y."/>
            <person name="Chuda L."/>
            <person name="Citroen M."/>
            <person name="Collymore A."/>
            <person name="Cooke P."/>
            <person name="Costello M."/>
            <person name="D'Aco K."/>
            <person name="Daza R."/>
            <person name="De Haan G."/>
            <person name="DeGray S."/>
            <person name="DeMaso C."/>
            <person name="Dhargay N."/>
            <person name="Dooley K."/>
            <person name="Dooley E."/>
            <person name="Doricent M."/>
            <person name="Dorje P."/>
            <person name="Dorjee K."/>
            <person name="Dupes A."/>
            <person name="Elong R."/>
            <person name="Falk J."/>
            <person name="Farina A."/>
            <person name="Faro S."/>
            <person name="Ferguson D."/>
            <person name="Fisher S."/>
            <person name="Foley C.D."/>
            <person name="Franke A."/>
            <person name="Friedrich D."/>
            <person name="Gadbois L."/>
            <person name="Gearin G."/>
            <person name="Gearin C.R."/>
            <person name="Giannoukos G."/>
            <person name="Goode T."/>
            <person name="Graham J."/>
            <person name="Grandbois E."/>
            <person name="Grewal S."/>
            <person name="Gyaltsen K."/>
            <person name="Hafez N."/>
            <person name="Hagos B."/>
            <person name="Hall J."/>
            <person name="Henson C."/>
            <person name="Hollinger A."/>
            <person name="Honan T."/>
            <person name="Huard M.D."/>
            <person name="Hughes L."/>
            <person name="Hurhula B."/>
            <person name="Husby M.E."/>
            <person name="Kamat A."/>
            <person name="Kanga B."/>
            <person name="Kashin S."/>
            <person name="Khazanovich D."/>
            <person name="Kisner P."/>
            <person name="Lance K."/>
            <person name="Lara M."/>
            <person name="Lee W."/>
            <person name="Lennon N."/>
            <person name="Letendre F."/>
            <person name="LeVine R."/>
            <person name="Lipovsky A."/>
            <person name="Liu X."/>
            <person name="Liu J."/>
            <person name="Liu S."/>
            <person name="Lokyitsang T."/>
            <person name="Lokyitsang Y."/>
            <person name="Lubonja R."/>
            <person name="Lui A."/>
            <person name="MacDonald P."/>
            <person name="Magnisalis V."/>
            <person name="Maru K."/>
            <person name="Matthews C."/>
            <person name="McCusker W."/>
            <person name="McDonough S."/>
            <person name="Mehta T."/>
            <person name="Meldrim J."/>
            <person name="Meneus L."/>
            <person name="Mihai O."/>
            <person name="Mihalev A."/>
            <person name="Mihova T."/>
            <person name="Mittelman R."/>
            <person name="Mlenga V."/>
            <person name="Montmayeur A."/>
            <person name="Mulrain L."/>
            <person name="Navidi A."/>
            <person name="Naylor J."/>
            <person name="Negash T."/>
            <person name="Nguyen T."/>
            <person name="Nguyen N."/>
            <person name="Nicol R."/>
            <person name="Norbu C."/>
            <person name="Norbu N."/>
            <person name="Novod N."/>
            <person name="O'Neill B."/>
            <person name="Osman S."/>
            <person name="Markiewicz E."/>
            <person name="Oyono O.L."/>
            <person name="Patti C."/>
            <person name="Phunkhang P."/>
            <person name="Pierre F."/>
            <person name="Priest M."/>
            <person name="Raghuraman S."/>
            <person name="Rege F."/>
            <person name="Reyes R."/>
            <person name="Rise C."/>
            <person name="Rogov P."/>
            <person name="Ross K."/>
            <person name="Ryan E."/>
            <person name="Settipalli S."/>
            <person name="Shea T."/>
            <person name="Sherpa N."/>
            <person name="Shi L."/>
            <person name="Shih D."/>
            <person name="Sparrow T."/>
            <person name="Spaulding J."/>
            <person name="Stalker J."/>
            <person name="Stange-Thomann N."/>
            <person name="Stavropoulos S."/>
            <person name="Stone C."/>
            <person name="Strader C."/>
            <person name="Tesfaye S."/>
            <person name="Thomson T."/>
            <person name="Thoulutsang Y."/>
            <person name="Thoulutsang D."/>
            <person name="Topham K."/>
            <person name="Topping I."/>
            <person name="Tsamla T."/>
            <person name="Vassiliev H."/>
            <person name="Vo A."/>
            <person name="Wangchuk T."/>
            <person name="Wangdi T."/>
            <person name="Weiand M."/>
            <person name="Wilkinson J."/>
            <person name="Wilson A."/>
            <person name="Yadav S."/>
            <person name="Young G."/>
            <person name="Yu Q."/>
            <person name="Zembek L."/>
            <person name="Zhong D."/>
            <person name="Zimmer A."/>
            <person name="Zwirko Z."/>
            <person name="Jaffe D.B."/>
            <person name="Alvarez P."/>
            <person name="Brockman W."/>
            <person name="Butler J."/>
            <person name="Chin C."/>
            <person name="Gnerre S."/>
            <person name="Grabherr M."/>
            <person name="Kleber M."/>
            <person name="Mauceli E."/>
            <person name="MacCallum I."/>
        </authorList>
    </citation>
    <scope>NUCLEOTIDE SEQUENCE [LARGE SCALE GENOMIC DNA]</scope>
    <source>
        <strain evidence="2">Tucson 14024-0371.13</strain>
    </source>
</reference>
<dbReference type="InterPro" id="IPR026698">
    <property type="entry name" value="UPF_C3orf38"/>
</dbReference>
<evidence type="ECO:0008006" key="3">
    <source>
        <dbReference type="Google" id="ProtNLM"/>
    </source>
</evidence>
<organism evidence="1 2">
    <name type="scientific">Drosophila ananassae</name>
    <name type="common">Fruit fly</name>
    <dbReference type="NCBI Taxonomy" id="7217"/>
    <lineage>
        <taxon>Eukaryota</taxon>
        <taxon>Metazoa</taxon>
        <taxon>Ecdysozoa</taxon>
        <taxon>Arthropoda</taxon>
        <taxon>Hexapoda</taxon>
        <taxon>Insecta</taxon>
        <taxon>Pterygota</taxon>
        <taxon>Neoptera</taxon>
        <taxon>Endopterygota</taxon>
        <taxon>Diptera</taxon>
        <taxon>Brachycera</taxon>
        <taxon>Muscomorpha</taxon>
        <taxon>Ephydroidea</taxon>
        <taxon>Drosophilidae</taxon>
        <taxon>Drosophila</taxon>
        <taxon>Sophophora</taxon>
    </lineage>
</organism>
<protein>
    <recommendedName>
        <fullName evidence="3">NTF2 domain-containing protein</fullName>
    </recommendedName>
</protein>
<dbReference type="OMA" id="PYSENNW"/>
<dbReference type="Pfam" id="PF15008">
    <property type="entry name" value="DUF4518"/>
    <property type="match status" value="1"/>
</dbReference>
<dbReference type="GeneID" id="6506507"/>
<dbReference type="EMBL" id="CH902618">
    <property type="protein sequence ID" value="EDV40556.1"/>
    <property type="molecule type" value="Genomic_DNA"/>
</dbReference>
<dbReference type="OrthoDB" id="6407068at2759"/>
<evidence type="ECO:0000313" key="2">
    <source>
        <dbReference type="Proteomes" id="UP000007801"/>
    </source>
</evidence>
<dbReference type="InParanoid" id="B3M4Y2"/>
<gene>
    <name evidence="1" type="primary">Dana\GF23870</name>
    <name evidence="1" type="synonym">dana_GLEANR_8637</name>
    <name evidence="1" type="ORF">GF23870</name>
</gene>
<dbReference type="FunCoup" id="B3M4Y2">
    <property type="interactions" value="992"/>
</dbReference>
<evidence type="ECO:0000313" key="1">
    <source>
        <dbReference type="EMBL" id="EDV40556.1"/>
    </source>
</evidence>
<keyword evidence="2" id="KW-1185">Reference proteome</keyword>
<dbReference type="KEGG" id="dan:6506507"/>
<dbReference type="AlphaFoldDB" id="B3M4Y2"/>
<accession>B3M4Y2</accession>
<dbReference type="eggNOG" id="ENOG502RKN5">
    <property type="taxonomic scope" value="Eukaryota"/>
</dbReference>
<sequence>MPVLDHHKAGLRDLLQTEKNTPILLQLSKSTTKHVFKTEDPSEALDVLVTQIGDTYKLLSKRSISKEILFTYLSTKDPGVTTDFTKADLITKVISYWDQCVVATIPQNTNGTVSISENKKEEDYPIHTIARKFGEWFFEIFNKDNLQLVDLWSDATLNMTIIASDGVNELECSTAAEVIEALSSAKQQFGFHFNPNLTHNGIQGRMDAYGHVVVLSCGTLHTQDTCVGVFECAFGLVRDPHLDNNWKPRHFKFLLKSAQQPPELHSLGSSETLQAALELPVPSEDLE</sequence>